<accession>A0A2P5CFZ2</accession>
<evidence type="ECO:0000313" key="2">
    <source>
        <dbReference type="EMBL" id="PON59970.1"/>
    </source>
</evidence>
<evidence type="ECO:0000256" key="1">
    <source>
        <dbReference type="SAM" id="MobiDB-lite"/>
    </source>
</evidence>
<reference evidence="3" key="1">
    <citation type="submission" date="2016-06" db="EMBL/GenBank/DDBJ databases">
        <title>Parallel loss of symbiosis genes in relatives of nitrogen-fixing non-legume Parasponia.</title>
        <authorList>
            <person name="Van Velzen R."/>
            <person name="Holmer R."/>
            <person name="Bu F."/>
            <person name="Rutten L."/>
            <person name="Van Zeijl A."/>
            <person name="Liu W."/>
            <person name="Santuari L."/>
            <person name="Cao Q."/>
            <person name="Sharma T."/>
            <person name="Shen D."/>
            <person name="Roswanjaya Y."/>
            <person name="Wardhani T."/>
            <person name="Kalhor M.S."/>
            <person name="Jansen J."/>
            <person name="Van den Hoogen J."/>
            <person name="Gungor B."/>
            <person name="Hartog M."/>
            <person name="Hontelez J."/>
            <person name="Verver J."/>
            <person name="Yang W.-C."/>
            <person name="Schijlen E."/>
            <person name="Repin R."/>
            <person name="Schilthuizen M."/>
            <person name="Schranz E."/>
            <person name="Heidstra R."/>
            <person name="Miyata K."/>
            <person name="Fedorova E."/>
            <person name="Kohlen W."/>
            <person name="Bisseling T."/>
            <person name="Smit S."/>
            <person name="Geurts R."/>
        </authorList>
    </citation>
    <scope>NUCLEOTIDE SEQUENCE [LARGE SCALE GENOMIC DNA]</scope>
    <source>
        <strain evidence="3">cv. RG33-2</strain>
    </source>
</reference>
<dbReference type="AlphaFoldDB" id="A0A2P5CFZ2"/>
<keyword evidence="3" id="KW-1185">Reference proteome</keyword>
<dbReference type="InParanoid" id="A0A2P5CFZ2"/>
<evidence type="ECO:0000313" key="3">
    <source>
        <dbReference type="Proteomes" id="UP000237000"/>
    </source>
</evidence>
<sequence>MSEKSESDLGNDGYERLNNPGLLSLLLLAFFGVEEILQWSFGLLGTEELGGGGGGDGGLASETGARHWLRL</sequence>
<name>A0A2P5CFZ2_TREOI</name>
<dbReference type="EMBL" id="JXTC01000369">
    <property type="protein sequence ID" value="PON59970.1"/>
    <property type="molecule type" value="Genomic_DNA"/>
</dbReference>
<organism evidence="2 3">
    <name type="scientific">Trema orientale</name>
    <name type="common">Charcoal tree</name>
    <name type="synonym">Celtis orientalis</name>
    <dbReference type="NCBI Taxonomy" id="63057"/>
    <lineage>
        <taxon>Eukaryota</taxon>
        <taxon>Viridiplantae</taxon>
        <taxon>Streptophyta</taxon>
        <taxon>Embryophyta</taxon>
        <taxon>Tracheophyta</taxon>
        <taxon>Spermatophyta</taxon>
        <taxon>Magnoliopsida</taxon>
        <taxon>eudicotyledons</taxon>
        <taxon>Gunneridae</taxon>
        <taxon>Pentapetalae</taxon>
        <taxon>rosids</taxon>
        <taxon>fabids</taxon>
        <taxon>Rosales</taxon>
        <taxon>Cannabaceae</taxon>
        <taxon>Trema</taxon>
    </lineage>
</organism>
<dbReference type="Proteomes" id="UP000237000">
    <property type="component" value="Unassembled WGS sequence"/>
</dbReference>
<comment type="caution">
    <text evidence="2">The sequence shown here is derived from an EMBL/GenBank/DDBJ whole genome shotgun (WGS) entry which is preliminary data.</text>
</comment>
<proteinExistence type="predicted"/>
<feature type="region of interest" description="Disordered" evidence="1">
    <location>
        <begin position="51"/>
        <end position="71"/>
    </location>
</feature>
<protein>
    <submittedName>
        <fullName evidence="2">Uncharacterized protein</fullName>
    </submittedName>
</protein>
<gene>
    <name evidence="2" type="ORF">TorRG33x02_286170</name>
</gene>